<dbReference type="InterPro" id="IPR004089">
    <property type="entry name" value="MCPsignal_dom"/>
</dbReference>
<feature type="domain" description="Methyl-accepting transducer" evidence="11">
    <location>
        <begin position="451"/>
        <end position="708"/>
    </location>
</feature>
<dbReference type="PATRIC" id="fig|229920.5.peg.2108"/>
<evidence type="ECO:0000259" key="12">
    <source>
        <dbReference type="PROSITE" id="PS50885"/>
    </source>
</evidence>
<dbReference type="Gene3D" id="6.10.340.10">
    <property type="match status" value="1"/>
</dbReference>
<dbReference type="Pfam" id="PF02743">
    <property type="entry name" value="dCache_1"/>
    <property type="match status" value="1"/>
</dbReference>
<keyword evidence="14" id="KW-1185">Reference proteome</keyword>
<dbReference type="RefSeq" id="WP_062420587.1">
    <property type="nucleotide sequence ID" value="NZ_BBYA01000002.1"/>
</dbReference>
<dbReference type="InterPro" id="IPR033479">
    <property type="entry name" value="dCache_1"/>
</dbReference>
<evidence type="ECO:0000256" key="4">
    <source>
        <dbReference type="ARBA" id="ARBA00022692"/>
    </source>
</evidence>
<accession>A0A0P6WSH2</accession>
<protein>
    <recommendedName>
        <fullName evidence="15">Chemotaxis protein</fullName>
    </recommendedName>
</protein>
<dbReference type="SUPFAM" id="SSF158472">
    <property type="entry name" value="HAMP domain-like"/>
    <property type="match status" value="1"/>
</dbReference>
<keyword evidence="3" id="KW-0145">Chemotaxis</keyword>
<keyword evidence="4 10" id="KW-0812">Transmembrane</keyword>
<dbReference type="GO" id="GO:0007165">
    <property type="term" value="P:signal transduction"/>
    <property type="evidence" value="ECO:0007669"/>
    <property type="project" value="UniProtKB-KW"/>
</dbReference>
<dbReference type="CDD" id="cd12912">
    <property type="entry name" value="PDC2_MCP_like"/>
    <property type="match status" value="1"/>
</dbReference>
<dbReference type="Pfam" id="PF00015">
    <property type="entry name" value="MCPsignal"/>
    <property type="match status" value="1"/>
</dbReference>
<dbReference type="GO" id="GO:0005886">
    <property type="term" value="C:plasma membrane"/>
    <property type="evidence" value="ECO:0007669"/>
    <property type="project" value="UniProtKB-SubCell"/>
</dbReference>
<feature type="domain" description="HAMP" evidence="12">
    <location>
        <begin position="313"/>
        <end position="365"/>
    </location>
</feature>
<dbReference type="SUPFAM" id="SSF58104">
    <property type="entry name" value="Methyl-accepting chemotaxis protein (MCP) signaling domain"/>
    <property type="match status" value="3"/>
</dbReference>
<reference evidence="13 14" key="1">
    <citation type="submission" date="2015-07" db="EMBL/GenBank/DDBJ databases">
        <title>Genome sequence of Leptolinea tardivitalis DSM 16556.</title>
        <authorList>
            <person name="Hemp J."/>
            <person name="Ward L.M."/>
            <person name="Pace L.A."/>
            <person name="Fischer W.W."/>
        </authorList>
    </citation>
    <scope>NUCLEOTIDE SEQUENCE [LARGE SCALE GENOMIC DNA]</scope>
    <source>
        <strain evidence="13 14">YMTK-2</strain>
    </source>
</reference>
<sequence>MKSKSKNILTDSLRGKQMLFMLLVALVPLLAVCLIVYFQSQQSITDSKTDELQKLTNINKTTIQDWLVDREKDIVVLANDARVQSMEHDQAKTALDVYFKEWGRYESMSIIGMDGKSIAEYDDRPVDVSDRQYFKDAITGKNIISQPVFSKATGNLILVIAIPIKVNGNVVGIANATVPTQFISTLMKASALGNTGEAYLINSDGFFITPSRNVDVLLSQKRIQKLAELELKIDTYGAKQVLAGNEGTSTYTNYMGKTVIGSYAWLPDQKWGILVEQDSDEALDQVYSLRNVMIISIVLAILLIIFVANYFSNRIANPIIKLTKIAEDMSRGNIDQNVDYSSKDEIGRLADSFRNMILFQNQMADSATQLAKGDLTTTVTPQSEKDRLGIAFQQMVTNLRDAIGEVASNTHNLNQASSQLAQASNQAGQATSQIASTIQQVARGTSQQTEAATHSAASVEQLRRAIDNVSKGAQAQAEAVAKMAALTGSLSASIQQVAGNANAVSIESNKAASAAREGSSTVTETVQGMETIREKVGFSAQKVQEMGNRSDQIGAIIETIDDIASQTNLLALNAAIEAARAGEHGKGFAVVADEVRKLAERSSSATKEIASLIKGIQDTVAEAVKAMNESAAEVETGADRASKAGSALENILQAAEAVNQQAQLAADAVSKMGGLSNDLVAAADDVSAIVEENTAATEEMAAGSTEITQSIDNIASVSEENSAAVEEVSASAEEMSAQVEEVTASAQSLSEMADHLQATVDRFKLN</sequence>
<evidence type="ECO:0000256" key="7">
    <source>
        <dbReference type="ARBA" id="ARBA00023224"/>
    </source>
</evidence>
<name>A0A0P6WSH2_9CHLR</name>
<organism evidence="13 14">
    <name type="scientific">Leptolinea tardivitalis</name>
    <dbReference type="NCBI Taxonomy" id="229920"/>
    <lineage>
        <taxon>Bacteria</taxon>
        <taxon>Bacillati</taxon>
        <taxon>Chloroflexota</taxon>
        <taxon>Anaerolineae</taxon>
        <taxon>Anaerolineales</taxon>
        <taxon>Anaerolineaceae</taxon>
        <taxon>Leptolinea</taxon>
    </lineage>
</organism>
<feature type="transmembrane region" description="Helical" evidence="10">
    <location>
        <begin position="20"/>
        <end position="38"/>
    </location>
</feature>
<dbReference type="SMART" id="SM00304">
    <property type="entry name" value="HAMP"/>
    <property type="match status" value="2"/>
</dbReference>
<keyword evidence="2" id="KW-1003">Cell membrane</keyword>
<evidence type="ECO:0000313" key="13">
    <source>
        <dbReference type="EMBL" id="KPL71913.1"/>
    </source>
</evidence>
<dbReference type="CDD" id="cd11386">
    <property type="entry name" value="MCP_signal"/>
    <property type="match status" value="1"/>
</dbReference>
<dbReference type="AlphaFoldDB" id="A0A0P6WSH2"/>
<evidence type="ECO:0000256" key="9">
    <source>
        <dbReference type="PROSITE-ProRule" id="PRU00284"/>
    </source>
</evidence>
<gene>
    <name evidence="13" type="ORF">ADM99_10960</name>
</gene>
<dbReference type="Gene3D" id="1.10.287.950">
    <property type="entry name" value="Methyl-accepting chemotaxis protein"/>
    <property type="match status" value="3"/>
</dbReference>
<dbReference type="Gene3D" id="3.30.450.20">
    <property type="entry name" value="PAS domain"/>
    <property type="match status" value="1"/>
</dbReference>
<keyword evidence="7 9" id="KW-0807">Transducer</keyword>
<evidence type="ECO:0000256" key="2">
    <source>
        <dbReference type="ARBA" id="ARBA00022475"/>
    </source>
</evidence>
<dbReference type="PANTHER" id="PTHR32089:SF112">
    <property type="entry name" value="LYSOZYME-LIKE PROTEIN-RELATED"/>
    <property type="match status" value="1"/>
</dbReference>
<feature type="domain" description="HAMP" evidence="12">
    <location>
        <begin position="367"/>
        <end position="404"/>
    </location>
</feature>
<dbReference type="SMART" id="SM00283">
    <property type="entry name" value="MA"/>
    <property type="match status" value="1"/>
</dbReference>
<comment type="caution">
    <text evidence="13">The sequence shown here is derived from an EMBL/GenBank/DDBJ whole genome shotgun (WGS) entry which is preliminary data.</text>
</comment>
<proteinExistence type="inferred from homology"/>
<dbReference type="GO" id="GO:0006935">
    <property type="term" value="P:chemotaxis"/>
    <property type="evidence" value="ECO:0007669"/>
    <property type="project" value="UniProtKB-KW"/>
</dbReference>
<comment type="subcellular location">
    <subcellularLocation>
        <location evidence="1">Cell membrane</location>
        <topology evidence="1">Multi-pass membrane protein</topology>
    </subcellularLocation>
</comment>
<dbReference type="PANTHER" id="PTHR32089">
    <property type="entry name" value="METHYL-ACCEPTING CHEMOTAXIS PROTEIN MCPB"/>
    <property type="match status" value="1"/>
</dbReference>
<dbReference type="Pfam" id="PF00672">
    <property type="entry name" value="HAMP"/>
    <property type="match status" value="2"/>
</dbReference>
<evidence type="ECO:0000256" key="6">
    <source>
        <dbReference type="ARBA" id="ARBA00023136"/>
    </source>
</evidence>
<evidence type="ECO:0000256" key="5">
    <source>
        <dbReference type="ARBA" id="ARBA00022989"/>
    </source>
</evidence>
<dbReference type="InterPro" id="IPR029151">
    <property type="entry name" value="Sensor-like_sf"/>
</dbReference>
<dbReference type="CDD" id="cd12914">
    <property type="entry name" value="PDC1_DGC_like"/>
    <property type="match status" value="1"/>
</dbReference>
<keyword evidence="6 10" id="KW-0472">Membrane</keyword>
<dbReference type="OrthoDB" id="153078at2"/>
<dbReference type="STRING" id="229920.ADM99_10960"/>
<dbReference type="CDD" id="cd06225">
    <property type="entry name" value="HAMP"/>
    <property type="match status" value="2"/>
</dbReference>
<evidence type="ECO:0000259" key="11">
    <source>
        <dbReference type="PROSITE" id="PS50111"/>
    </source>
</evidence>
<evidence type="ECO:0008006" key="15">
    <source>
        <dbReference type="Google" id="ProtNLM"/>
    </source>
</evidence>
<dbReference type="EMBL" id="LGCK01000010">
    <property type="protein sequence ID" value="KPL71913.1"/>
    <property type="molecule type" value="Genomic_DNA"/>
</dbReference>
<dbReference type="Proteomes" id="UP000050430">
    <property type="component" value="Unassembled WGS sequence"/>
</dbReference>
<dbReference type="PROSITE" id="PS50111">
    <property type="entry name" value="CHEMOTAXIS_TRANSDUC_2"/>
    <property type="match status" value="1"/>
</dbReference>
<evidence type="ECO:0000256" key="8">
    <source>
        <dbReference type="ARBA" id="ARBA00029447"/>
    </source>
</evidence>
<comment type="similarity">
    <text evidence="8">Belongs to the methyl-accepting chemotaxis (MCP) protein family.</text>
</comment>
<evidence type="ECO:0000256" key="1">
    <source>
        <dbReference type="ARBA" id="ARBA00004651"/>
    </source>
</evidence>
<dbReference type="InterPro" id="IPR003660">
    <property type="entry name" value="HAMP_dom"/>
</dbReference>
<evidence type="ECO:0000256" key="10">
    <source>
        <dbReference type="SAM" id="Phobius"/>
    </source>
</evidence>
<keyword evidence="5 10" id="KW-1133">Transmembrane helix</keyword>
<dbReference type="PROSITE" id="PS50885">
    <property type="entry name" value="HAMP"/>
    <property type="match status" value="2"/>
</dbReference>
<evidence type="ECO:0000313" key="14">
    <source>
        <dbReference type="Proteomes" id="UP000050430"/>
    </source>
</evidence>
<dbReference type="SUPFAM" id="SSF103190">
    <property type="entry name" value="Sensory domain-like"/>
    <property type="match status" value="1"/>
</dbReference>
<feature type="transmembrane region" description="Helical" evidence="10">
    <location>
        <begin position="292"/>
        <end position="311"/>
    </location>
</feature>
<evidence type="ECO:0000256" key="3">
    <source>
        <dbReference type="ARBA" id="ARBA00022500"/>
    </source>
</evidence>